<protein>
    <recommendedName>
        <fullName evidence="8">Peptidase S54 rhomboid domain-containing protein</fullName>
    </recommendedName>
</protein>
<comment type="similarity">
    <text evidence="2">Belongs to the peptidase S54 family.</text>
</comment>
<feature type="domain" description="Peptidase S54 rhomboid" evidence="8">
    <location>
        <begin position="55"/>
        <end position="133"/>
    </location>
</feature>
<proteinExistence type="inferred from homology"/>
<dbReference type="InterPro" id="IPR022764">
    <property type="entry name" value="Peptidase_S54_rhomboid_dom"/>
</dbReference>
<comment type="subcellular location">
    <subcellularLocation>
        <location evidence="1">Membrane</location>
        <topology evidence="1">Multi-pass membrane protein</topology>
    </subcellularLocation>
</comment>
<dbReference type="SUPFAM" id="SSF144091">
    <property type="entry name" value="Rhomboid-like"/>
    <property type="match status" value="1"/>
</dbReference>
<feature type="non-terminal residue" evidence="9">
    <location>
        <position position="1"/>
    </location>
</feature>
<evidence type="ECO:0000256" key="6">
    <source>
        <dbReference type="ARBA" id="ARBA00023136"/>
    </source>
</evidence>
<dbReference type="Gene3D" id="1.20.1540.10">
    <property type="entry name" value="Rhomboid-like"/>
    <property type="match status" value="1"/>
</dbReference>
<dbReference type="EMBL" id="UINC01089512">
    <property type="protein sequence ID" value="SVC40676.1"/>
    <property type="molecule type" value="Genomic_DNA"/>
</dbReference>
<keyword evidence="3 7" id="KW-0812">Transmembrane</keyword>
<evidence type="ECO:0000256" key="2">
    <source>
        <dbReference type="ARBA" id="ARBA00009045"/>
    </source>
</evidence>
<dbReference type="PANTHER" id="PTHR43731">
    <property type="entry name" value="RHOMBOID PROTEASE"/>
    <property type="match status" value="1"/>
</dbReference>
<feature type="transmembrane region" description="Helical" evidence="7">
    <location>
        <begin position="60"/>
        <end position="83"/>
    </location>
</feature>
<dbReference type="GO" id="GO:0004252">
    <property type="term" value="F:serine-type endopeptidase activity"/>
    <property type="evidence" value="ECO:0007669"/>
    <property type="project" value="InterPro"/>
</dbReference>
<feature type="transmembrane region" description="Helical" evidence="7">
    <location>
        <begin position="95"/>
        <end position="115"/>
    </location>
</feature>
<dbReference type="AlphaFoldDB" id="A0A382LVU4"/>
<keyword evidence="4" id="KW-0378">Hydrolase</keyword>
<dbReference type="PANTHER" id="PTHR43731:SF14">
    <property type="entry name" value="PRESENILIN-ASSOCIATED RHOMBOID-LIKE PROTEIN, MITOCHONDRIAL"/>
    <property type="match status" value="1"/>
</dbReference>
<evidence type="ECO:0000256" key="4">
    <source>
        <dbReference type="ARBA" id="ARBA00022801"/>
    </source>
</evidence>
<organism evidence="9">
    <name type="scientific">marine metagenome</name>
    <dbReference type="NCBI Taxonomy" id="408172"/>
    <lineage>
        <taxon>unclassified sequences</taxon>
        <taxon>metagenomes</taxon>
        <taxon>ecological metagenomes</taxon>
    </lineage>
</organism>
<evidence type="ECO:0000256" key="1">
    <source>
        <dbReference type="ARBA" id="ARBA00004141"/>
    </source>
</evidence>
<dbReference type="InterPro" id="IPR035952">
    <property type="entry name" value="Rhomboid-like_sf"/>
</dbReference>
<evidence type="ECO:0000313" key="9">
    <source>
        <dbReference type="EMBL" id="SVC40676.1"/>
    </source>
</evidence>
<name>A0A382LVU4_9ZZZZ</name>
<evidence type="ECO:0000256" key="7">
    <source>
        <dbReference type="SAM" id="Phobius"/>
    </source>
</evidence>
<evidence type="ECO:0000256" key="5">
    <source>
        <dbReference type="ARBA" id="ARBA00022989"/>
    </source>
</evidence>
<evidence type="ECO:0000259" key="8">
    <source>
        <dbReference type="Pfam" id="PF01694"/>
    </source>
</evidence>
<keyword evidence="6 7" id="KW-0472">Membrane</keyword>
<sequence length="133" mass="14229">VRLNLTGPPRQPVFVYSIASINVILWILLEISGNSTNPSSLRKFGAIDSYLIWSGEYWRLASAIFLHVGASHLAINSISLVIMGGMTERLYGHRNFITIFLVAGIIGSTTSYLNIENGVVGAGASGAIFGCLG</sequence>
<keyword evidence="5 7" id="KW-1133">Transmembrane helix</keyword>
<gene>
    <name evidence="9" type="ORF">METZ01_LOCUS293530</name>
</gene>
<accession>A0A382LVU4</accession>
<feature type="transmembrane region" description="Helical" evidence="7">
    <location>
        <begin position="12"/>
        <end position="29"/>
    </location>
</feature>
<feature type="non-terminal residue" evidence="9">
    <location>
        <position position="133"/>
    </location>
</feature>
<evidence type="ECO:0000256" key="3">
    <source>
        <dbReference type="ARBA" id="ARBA00022692"/>
    </source>
</evidence>
<reference evidence="9" key="1">
    <citation type="submission" date="2018-05" db="EMBL/GenBank/DDBJ databases">
        <authorList>
            <person name="Lanie J.A."/>
            <person name="Ng W.-L."/>
            <person name="Kazmierczak K.M."/>
            <person name="Andrzejewski T.M."/>
            <person name="Davidsen T.M."/>
            <person name="Wayne K.J."/>
            <person name="Tettelin H."/>
            <person name="Glass J.I."/>
            <person name="Rusch D."/>
            <person name="Podicherti R."/>
            <person name="Tsui H.-C.T."/>
            <person name="Winkler M.E."/>
        </authorList>
    </citation>
    <scope>NUCLEOTIDE SEQUENCE</scope>
</reference>
<dbReference type="Pfam" id="PF01694">
    <property type="entry name" value="Rhomboid"/>
    <property type="match status" value="1"/>
</dbReference>
<dbReference type="GO" id="GO:0016020">
    <property type="term" value="C:membrane"/>
    <property type="evidence" value="ECO:0007669"/>
    <property type="project" value="UniProtKB-SubCell"/>
</dbReference>
<dbReference type="InterPro" id="IPR050925">
    <property type="entry name" value="Rhomboid_protease_S54"/>
</dbReference>